<feature type="transmembrane region" description="Helical" evidence="1">
    <location>
        <begin position="157"/>
        <end position="175"/>
    </location>
</feature>
<accession>A0A7C8YSJ9</accession>
<sequence length="230" mass="26280">MATTTITTSIPSVLCTNSSPRLSNTAIWLESRVFNFNPISSFSSSSSIKLQNRSACYSIIRRSTKLRAAGLTDIEPDLNEDPRDRWATNGVPPEDFQYGIWDEHHTYYETSEKAPFLETLAEEYNSIEPPTGFQGLISWLFLPAVAAGMYFHVPGEYLYIGAAVFVVVFCVIEMGKPDKPHNFEPEIYNMERGARDKLIADYNTMDIWDFNEKYGDLWDFTVKKDDILKR</sequence>
<proteinExistence type="predicted"/>
<dbReference type="PANTHER" id="PTHR36399">
    <property type="entry name" value="PHOTOSYNTHETIC NDH SUBUNIT OF SUBCOMPLEX B 5, CHLOROPLASTIC"/>
    <property type="match status" value="1"/>
</dbReference>
<reference evidence="2" key="2">
    <citation type="submission" date="2020-07" db="EMBL/GenBank/DDBJ databases">
        <authorList>
            <person name="Vera ALvarez R."/>
            <person name="Arias-Moreno D.M."/>
            <person name="Jimenez-Jacinto V."/>
            <person name="Jimenez-Bremont J.F."/>
            <person name="Swaminathan K."/>
            <person name="Moose S.P."/>
            <person name="Guerrero-Gonzalez M.L."/>
            <person name="Marino-Ramirez L."/>
            <person name="Landsman D."/>
            <person name="Rodriguez-Kessler M."/>
            <person name="Delgado-Sanchez P."/>
        </authorList>
    </citation>
    <scope>NUCLEOTIDE SEQUENCE</scope>
    <source>
        <tissue evidence="2">Cladode</tissue>
    </source>
</reference>
<evidence type="ECO:0000313" key="2">
    <source>
        <dbReference type="EMBL" id="MBA4625614.1"/>
    </source>
</evidence>
<protein>
    <recommendedName>
        <fullName evidence="3">Photosynthetic NDH subunit of subcomplex B 5, chloroplastic</fullName>
    </recommendedName>
</protein>
<dbReference type="AlphaFoldDB" id="A0A7C8YSJ9"/>
<keyword evidence="1" id="KW-0472">Membrane</keyword>
<dbReference type="GO" id="GO:0009507">
    <property type="term" value="C:chloroplast"/>
    <property type="evidence" value="ECO:0007669"/>
    <property type="project" value="InterPro"/>
</dbReference>
<dbReference type="InterPro" id="IPR034569">
    <property type="entry name" value="PNSB5"/>
</dbReference>
<dbReference type="EMBL" id="GISG01052836">
    <property type="protein sequence ID" value="MBA4625614.1"/>
    <property type="molecule type" value="Transcribed_RNA"/>
</dbReference>
<dbReference type="EMBL" id="GISG01052833">
    <property type="protein sequence ID" value="MBA4625613.1"/>
    <property type="molecule type" value="Transcribed_RNA"/>
</dbReference>
<dbReference type="PANTHER" id="PTHR36399:SF1">
    <property type="entry name" value="PHOTOSYNTHETIC NDH SUBUNIT OF SUBCOMPLEX B 5, CHLOROPLASTIC"/>
    <property type="match status" value="1"/>
</dbReference>
<name>A0A7C8YSJ9_OPUST</name>
<reference evidence="2" key="1">
    <citation type="journal article" date="2013" name="J. Plant Res.">
        <title>Effect of fungi and light on seed germination of three Opuntia species from semiarid lands of central Mexico.</title>
        <authorList>
            <person name="Delgado-Sanchez P."/>
            <person name="Jimenez-Bremont J.F."/>
            <person name="Guerrero-Gonzalez Mde L."/>
            <person name="Flores J."/>
        </authorList>
    </citation>
    <scope>NUCLEOTIDE SEQUENCE</scope>
    <source>
        <tissue evidence="2">Cladode</tissue>
    </source>
</reference>
<dbReference type="GO" id="GO:0006979">
    <property type="term" value="P:response to oxidative stress"/>
    <property type="evidence" value="ECO:0007669"/>
    <property type="project" value="InterPro"/>
</dbReference>
<keyword evidence="1" id="KW-0812">Transmembrane</keyword>
<organism evidence="2">
    <name type="scientific">Opuntia streptacantha</name>
    <name type="common">Prickly pear cactus</name>
    <name type="synonym">Opuntia cardona</name>
    <dbReference type="NCBI Taxonomy" id="393608"/>
    <lineage>
        <taxon>Eukaryota</taxon>
        <taxon>Viridiplantae</taxon>
        <taxon>Streptophyta</taxon>
        <taxon>Embryophyta</taxon>
        <taxon>Tracheophyta</taxon>
        <taxon>Spermatophyta</taxon>
        <taxon>Magnoliopsida</taxon>
        <taxon>eudicotyledons</taxon>
        <taxon>Gunneridae</taxon>
        <taxon>Pentapetalae</taxon>
        <taxon>Caryophyllales</taxon>
        <taxon>Cactineae</taxon>
        <taxon>Cactaceae</taxon>
        <taxon>Opuntioideae</taxon>
        <taxon>Opuntia</taxon>
    </lineage>
</organism>
<evidence type="ECO:0008006" key="3">
    <source>
        <dbReference type="Google" id="ProtNLM"/>
    </source>
</evidence>
<keyword evidence="1" id="KW-1133">Transmembrane helix</keyword>
<evidence type="ECO:0000256" key="1">
    <source>
        <dbReference type="SAM" id="Phobius"/>
    </source>
</evidence>